<dbReference type="Gene3D" id="3.40.1090.10">
    <property type="entry name" value="Cytosolic phospholipase A2 catalytic domain"/>
    <property type="match status" value="2"/>
</dbReference>
<dbReference type="InterPro" id="IPR045943">
    <property type="entry name" value="DUF6363"/>
</dbReference>
<dbReference type="CDD" id="cd07208">
    <property type="entry name" value="Pat_hypo_Ecoli_yjju_like"/>
    <property type="match status" value="1"/>
</dbReference>
<dbReference type="PANTHER" id="PTHR14226:SF25">
    <property type="entry name" value="PHOSPHOESTERASE"/>
    <property type="match status" value="1"/>
</dbReference>
<dbReference type="PROSITE" id="PS51635">
    <property type="entry name" value="PNPLA"/>
    <property type="match status" value="1"/>
</dbReference>
<dbReference type="InterPro" id="IPR050301">
    <property type="entry name" value="NTE"/>
</dbReference>
<protein>
    <submittedName>
        <fullName evidence="6">Phospholipase, patatin family</fullName>
    </submittedName>
</protein>
<dbReference type="eggNOG" id="COG4667">
    <property type="taxonomic scope" value="Bacteria"/>
</dbReference>
<evidence type="ECO:0000256" key="2">
    <source>
        <dbReference type="ARBA" id="ARBA00022963"/>
    </source>
</evidence>
<evidence type="ECO:0000256" key="1">
    <source>
        <dbReference type="ARBA" id="ARBA00022801"/>
    </source>
</evidence>
<keyword evidence="7" id="KW-1185">Reference proteome</keyword>
<name>E4KRC7_9LACT</name>
<evidence type="ECO:0000313" key="7">
    <source>
        <dbReference type="Proteomes" id="UP000005990"/>
    </source>
</evidence>
<dbReference type="InterPro" id="IPR037483">
    <property type="entry name" value="YjjU-like"/>
</dbReference>
<dbReference type="InterPro" id="IPR016035">
    <property type="entry name" value="Acyl_Trfase/lysoPLipase"/>
</dbReference>
<comment type="caution">
    <text evidence="4">Lacks conserved residue(s) required for the propagation of feature annotation.</text>
</comment>
<gene>
    <name evidence="6" type="ORF">HMPREF9257_0427</name>
</gene>
<dbReference type="Pfam" id="PF19890">
    <property type="entry name" value="DUF6363"/>
    <property type="match status" value="1"/>
</dbReference>
<evidence type="ECO:0000259" key="5">
    <source>
        <dbReference type="PROSITE" id="PS51635"/>
    </source>
</evidence>
<dbReference type="SUPFAM" id="SSF52151">
    <property type="entry name" value="FabD/lysophospholipase-like"/>
    <property type="match status" value="1"/>
</dbReference>
<keyword evidence="1 4" id="KW-0378">Hydrolase</keyword>
<organism evidence="6 7">
    <name type="scientific">Eremococcus coleocola ACS-139-V-Col8</name>
    <dbReference type="NCBI Taxonomy" id="908337"/>
    <lineage>
        <taxon>Bacteria</taxon>
        <taxon>Bacillati</taxon>
        <taxon>Bacillota</taxon>
        <taxon>Bacilli</taxon>
        <taxon>Lactobacillales</taxon>
        <taxon>Aerococcaceae</taxon>
        <taxon>Eremococcus</taxon>
    </lineage>
</organism>
<dbReference type="PANTHER" id="PTHR14226">
    <property type="entry name" value="NEUROPATHY TARGET ESTERASE/SWISS CHEESE D.MELANOGASTER"/>
    <property type="match status" value="1"/>
</dbReference>
<feature type="domain" description="PNPLA" evidence="5">
    <location>
        <begin position="7"/>
        <end position="173"/>
    </location>
</feature>
<evidence type="ECO:0000256" key="4">
    <source>
        <dbReference type="PROSITE-ProRule" id="PRU01161"/>
    </source>
</evidence>
<comment type="caution">
    <text evidence="6">The sequence shown here is derived from an EMBL/GenBank/DDBJ whole genome shotgun (WGS) entry which is preliminary data.</text>
</comment>
<reference evidence="6 7" key="1">
    <citation type="submission" date="2010-10" db="EMBL/GenBank/DDBJ databases">
        <authorList>
            <person name="Durkin A.S."/>
            <person name="Madupu R."/>
            <person name="Torralba M."/>
            <person name="Gillis M."/>
            <person name="Methe B."/>
            <person name="Sutton G."/>
            <person name="Nelson K.E."/>
        </authorList>
    </citation>
    <scope>NUCLEOTIDE SEQUENCE [LARGE SCALE GENOMIC DNA]</scope>
    <source>
        <strain evidence="6 7">ACS-139-V-Col8</strain>
    </source>
</reference>
<accession>E4KRC7</accession>
<proteinExistence type="predicted"/>
<evidence type="ECO:0000256" key="3">
    <source>
        <dbReference type="ARBA" id="ARBA00023098"/>
    </source>
</evidence>
<feature type="active site" description="Proton acceptor" evidence="4">
    <location>
        <position position="160"/>
    </location>
</feature>
<dbReference type="STRING" id="908337.HMPREF9257_0427"/>
<feature type="active site" description="Nucleophile" evidence="4">
    <location>
        <position position="40"/>
    </location>
</feature>
<evidence type="ECO:0000313" key="6">
    <source>
        <dbReference type="EMBL" id="EFR30522.1"/>
    </source>
</evidence>
<dbReference type="AlphaFoldDB" id="E4KRC7"/>
<keyword evidence="3 4" id="KW-0443">Lipid metabolism</keyword>
<dbReference type="Pfam" id="PF01734">
    <property type="entry name" value="Patatin"/>
    <property type="match status" value="1"/>
</dbReference>
<dbReference type="RefSeq" id="WP_006419045.1">
    <property type="nucleotide sequence ID" value="NZ_AENN01000018.1"/>
</dbReference>
<feature type="short sequence motif" description="DGA/G" evidence="4">
    <location>
        <begin position="160"/>
        <end position="162"/>
    </location>
</feature>
<feature type="short sequence motif" description="GXGXXG" evidence="4">
    <location>
        <begin position="11"/>
        <end position="16"/>
    </location>
</feature>
<keyword evidence="2 4" id="KW-0442">Lipid degradation</keyword>
<dbReference type="GO" id="GO:0016787">
    <property type="term" value="F:hydrolase activity"/>
    <property type="evidence" value="ECO:0007669"/>
    <property type="project" value="UniProtKB-UniRule"/>
</dbReference>
<dbReference type="InterPro" id="IPR002641">
    <property type="entry name" value="PNPLA_dom"/>
</dbReference>
<dbReference type="GO" id="GO:0016042">
    <property type="term" value="P:lipid catabolic process"/>
    <property type="evidence" value="ECO:0007669"/>
    <property type="project" value="UniProtKB-UniRule"/>
</dbReference>
<dbReference type="EMBL" id="AENN01000018">
    <property type="protein sequence ID" value="EFR30522.1"/>
    <property type="molecule type" value="Genomic_DNA"/>
</dbReference>
<dbReference type="Proteomes" id="UP000005990">
    <property type="component" value="Unassembled WGS sequence"/>
</dbReference>
<sequence length="284" mass="32002">MSEKIGMVLEGGGMRGLYTAGVLDQLIDLDLPLAGLVTVSAGALFGVNYLSKQKGRTLRYNKKYLGNSRYMSLANLLKTGNFVDKDFAYYDIPMKLDVFDEAAFEAAGVDFYVTVTNLASGQAEYIKIDNVFEQMEALRASSALPFLSRPVTYQDQAYLDGGIADSIPYQKAFDLGYDRLIIILTRDINYSKSPSRLTIGKWYYRHYPDFIQQLKNRANMYNQQVAAIKALEAEGKAFVIRPSQPLKMKRLEKDPQVIEAVYQLGVADMQDRLVSLREFIKVSD</sequence>
<dbReference type="OrthoDB" id="9802424at2"/>